<keyword evidence="1" id="KW-0812">Transmembrane</keyword>
<evidence type="ECO:0008006" key="4">
    <source>
        <dbReference type="Google" id="ProtNLM"/>
    </source>
</evidence>
<dbReference type="AlphaFoldDB" id="A0AAV1B246"/>
<keyword evidence="1" id="KW-0472">Membrane</keyword>
<feature type="transmembrane region" description="Helical" evidence="1">
    <location>
        <begin position="20"/>
        <end position="41"/>
    </location>
</feature>
<dbReference type="PANTHER" id="PTHR32254">
    <property type="entry name" value="EXPRESSED PROTEIN"/>
    <property type="match status" value="1"/>
</dbReference>
<dbReference type="Proteomes" id="UP001157006">
    <property type="component" value="Chromosome 5"/>
</dbReference>
<reference evidence="2 3" key="1">
    <citation type="submission" date="2023-01" db="EMBL/GenBank/DDBJ databases">
        <authorList>
            <person name="Kreplak J."/>
        </authorList>
    </citation>
    <scope>NUCLEOTIDE SEQUENCE [LARGE SCALE GENOMIC DNA]</scope>
</reference>
<dbReference type="InterPro" id="IPR010471">
    <property type="entry name" value="DUF1068"/>
</dbReference>
<evidence type="ECO:0000313" key="3">
    <source>
        <dbReference type="Proteomes" id="UP001157006"/>
    </source>
</evidence>
<protein>
    <recommendedName>
        <fullName evidence="4">Transmembrane protein</fullName>
    </recommendedName>
</protein>
<dbReference type="PANTHER" id="PTHR32254:SF6">
    <property type="entry name" value="DUF1068 DOMAIN-CONTAINING PROTEIN"/>
    <property type="match status" value="1"/>
</dbReference>
<keyword evidence="1" id="KW-1133">Transmembrane helix</keyword>
<gene>
    <name evidence="2" type="ORF">VFH_V181400</name>
</gene>
<keyword evidence="3" id="KW-1185">Reference proteome</keyword>
<sequence>MRVWRVHRKKEKMQCPYDVLRWILVWMSLCFYLVFTIGPPWRRRFMDSPCPRCNHCYCSSTEYPHDCGKHDPATNEDTPTMLSEELKLQKIVANETLEHTRRLVMNARNTFSHYLKEAEKCNIGMETCEEARETAEAELVEEHKLTVLWESRARDYGWKDRKRMRLRS</sequence>
<accession>A0AAV1B246</accession>
<evidence type="ECO:0000313" key="2">
    <source>
        <dbReference type="EMBL" id="CAI8615489.1"/>
    </source>
</evidence>
<dbReference type="EMBL" id="OX451740">
    <property type="protein sequence ID" value="CAI8615489.1"/>
    <property type="molecule type" value="Genomic_DNA"/>
</dbReference>
<organism evidence="2 3">
    <name type="scientific">Vicia faba</name>
    <name type="common">Broad bean</name>
    <name type="synonym">Faba vulgaris</name>
    <dbReference type="NCBI Taxonomy" id="3906"/>
    <lineage>
        <taxon>Eukaryota</taxon>
        <taxon>Viridiplantae</taxon>
        <taxon>Streptophyta</taxon>
        <taxon>Embryophyta</taxon>
        <taxon>Tracheophyta</taxon>
        <taxon>Spermatophyta</taxon>
        <taxon>Magnoliopsida</taxon>
        <taxon>eudicotyledons</taxon>
        <taxon>Gunneridae</taxon>
        <taxon>Pentapetalae</taxon>
        <taxon>rosids</taxon>
        <taxon>fabids</taxon>
        <taxon>Fabales</taxon>
        <taxon>Fabaceae</taxon>
        <taxon>Papilionoideae</taxon>
        <taxon>50 kb inversion clade</taxon>
        <taxon>NPAAA clade</taxon>
        <taxon>Hologalegina</taxon>
        <taxon>IRL clade</taxon>
        <taxon>Fabeae</taxon>
        <taxon>Vicia</taxon>
    </lineage>
</organism>
<dbReference type="Pfam" id="PF06364">
    <property type="entry name" value="DUF1068"/>
    <property type="match status" value="1"/>
</dbReference>
<proteinExistence type="predicted"/>
<evidence type="ECO:0000256" key="1">
    <source>
        <dbReference type="SAM" id="Phobius"/>
    </source>
</evidence>
<name>A0AAV1B246_VICFA</name>